<proteinExistence type="predicted"/>
<comment type="caution">
    <text evidence="1">The sequence shown here is derived from an EMBL/GenBank/DDBJ whole genome shotgun (WGS) entry which is preliminary data.</text>
</comment>
<evidence type="ECO:0000313" key="1">
    <source>
        <dbReference type="EMBL" id="KAG7194423.1"/>
    </source>
</evidence>
<organism evidence="1 2">
    <name type="scientific">Scheffersomyces spartinae</name>
    <dbReference type="NCBI Taxonomy" id="45513"/>
    <lineage>
        <taxon>Eukaryota</taxon>
        <taxon>Fungi</taxon>
        <taxon>Dikarya</taxon>
        <taxon>Ascomycota</taxon>
        <taxon>Saccharomycotina</taxon>
        <taxon>Pichiomycetes</taxon>
        <taxon>Debaryomycetaceae</taxon>
        <taxon>Scheffersomyces</taxon>
    </lineage>
</organism>
<accession>A0A9P7VAK9</accession>
<dbReference type="GeneID" id="66118010"/>
<dbReference type="Proteomes" id="UP000790833">
    <property type="component" value="Unassembled WGS sequence"/>
</dbReference>
<name>A0A9P7VAK9_9ASCO</name>
<gene>
    <name evidence="1" type="ORF">KQ657_004636</name>
</gene>
<evidence type="ECO:0000313" key="2">
    <source>
        <dbReference type="Proteomes" id="UP000790833"/>
    </source>
</evidence>
<keyword evidence="2" id="KW-1185">Reference proteome</keyword>
<dbReference type="AlphaFoldDB" id="A0A9P7VAK9"/>
<protein>
    <submittedName>
        <fullName evidence="1">Uncharacterized protein</fullName>
    </submittedName>
</protein>
<dbReference type="EMBL" id="JAHMUF010000007">
    <property type="protein sequence ID" value="KAG7194423.1"/>
    <property type="molecule type" value="Genomic_DNA"/>
</dbReference>
<sequence length="88" mass="10412">MDIPSSSHRKQNTVVQLVSTECYEEDSRKHELFHKQMEDESKQWELDVGILIEEEAQAKQELEQFEIGQYELEMMLNDLTITGIQIRL</sequence>
<dbReference type="RefSeq" id="XP_043049970.1">
    <property type="nucleotide sequence ID" value="XM_043195304.1"/>
</dbReference>
<reference evidence="1" key="1">
    <citation type="submission" date="2021-03" db="EMBL/GenBank/DDBJ databases">
        <authorList>
            <person name="Palmer J.M."/>
        </authorList>
    </citation>
    <scope>NUCLEOTIDE SEQUENCE</scope>
    <source>
        <strain evidence="1">ARV_011</strain>
    </source>
</reference>